<dbReference type="EMBL" id="JAOYFB010000003">
    <property type="protein sequence ID" value="KAK4011442.1"/>
    <property type="molecule type" value="Genomic_DNA"/>
</dbReference>
<dbReference type="InterPro" id="IPR011333">
    <property type="entry name" value="SKP1/BTB/POZ_sf"/>
</dbReference>
<dbReference type="Proteomes" id="UP001234178">
    <property type="component" value="Unassembled WGS sequence"/>
</dbReference>
<accession>A0ABQ9ZET2</accession>
<name>A0ABQ9ZET2_9CRUS</name>
<dbReference type="Gene3D" id="3.30.710.10">
    <property type="entry name" value="Potassium Channel Kv1.1, Chain A"/>
    <property type="match status" value="1"/>
</dbReference>
<dbReference type="Pfam" id="PF00651">
    <property type="entry name" value="BTB"/>
    <property type="match status" value="1"/>
</dbReference>
<comment type="caution">
    <text evidence="2">The sequence shown here is derived from an EMBL/GenBank/DDBJ whole genome shotgun (WGS) entry which is preliminary data.</text>
</comment>
<dbReference type="PANTHER" id="PTHR24413">
    <property type="entry name" value="SPECKLE-TYPE POZ PROTEIN"/>
    <property type="match status" value="1"/>
</dbReference>
<organism evidence="2 3">
    <name type="scientific">Daphnia magna</name>
    <dbReference type="NCBI Taxonomy" id="35525"/>
    <lineage>
        <taxon>Eukaryota</taxon>
        <taxon>Metazoa</taxon>
        <taxon>Ecdysozoa</taxon>
        <taxon>Arthropoda</taxon>
        <taxon>Crustacea</taxon>
        <taxon>Branchiopoda</taxon>
        <taxon>Diplostraca</taxon>
        <taxon>Cladocera</taxon>
        <taxon>Anomopoda</taxon>
        <taxon>Daphniidae</taxon>
        <taxon>Daphnia</taxon>
    </lineage>
</organism>
<gene>
    <name evidence="2" type="ORF">OUZ56_020559</name>
</gene>
<protein>
    <recommendedName>
        <fullName evidence="1">BTB domain-containing protein</fullName>
    </recommendedName>
</protein>
<proteinExistence type="predicted"/>
<keyword evidence="3" id="KW-1185">Reference proteome</keyword>
<dbReference type="SUPFAM" id="SSF54695">
    <property type="entry name" value="POZ domain"/>
    <property type="match status" value="1"/>
</dbReference>
<dbReference type="PROSITE" id="PS50097">
    <property type="entry name" value="BTB"/>
    <property type="match status" value="1"/>
</dbReference>
<reference evidence="2 3" key="1">
    <citation type="journal article" date="2023" name="Nucleic Acids Res.">
        <title>The hologenome of Daphnia magna reveals possible DNA methylation and microbiome-mediated evolution of the host genome.</title>
        <authorList>
            <person name="Chaturvedi A."/>
            <person name="Li X."/>
            <person name="Dhandapani V."/>
            <person name="Marshall H."/>
            <person name="Kissane S."/>
            <person name="Cuenca-Cambronero M."/>
            <person name="Asole G."/>
            <person name="Calvet F."/>
            <person name="Ruiz-Romero M."/>
            <person name="Marangio P."/>
            <person name="Guigo R."/>
            <person name="Rago D."/>
            <person name="Mirbahai L."/>
            <person name="Eastwood N."/>
            <person name="Colbourne J.K."/>
            <person name="Zhou J."/>
            <person name="Mallon E."/>
            <person name="Orsini L."/>
        </authorList>
    </citation>
    <scope>NUCLEOTIDE SEQUENCE [LARGE SCALE GENOMIC DNA]</scope>
    <source>
        <strain evidence="2">LRV0_1</strain>
    </source>
</reference>
<evidence type="ECO:0000313" key="3">
    <source>
        <dbReference type="Proteomes" id="UP001234178"/>
    </source>
</evidence>
<dbReference type="SMART" id="SM00225">
    <property type="entry name" value="BTB"/>
    <property type="match status" value="1"/>
</dbReference>
<evidence type="ECO:0000259" key="1">
    <source>
        <dbReference type="PROSITE" id="PS50097"/>
    </source>
</evidence>
<sequence length="275" mass="31408">MTSSRFFSKDYCAWTISIGNEDPDINILLHLIRLNKYSKILKPIRVNVKIANKKGHPLFTKTIVIENTIDFPCSLSRISKQDLRESQFYEQDGNCTIYCTIKTWSFKVTKSGLASSKITSNVCHDELLLTHIEELFESKVLSDVNLNVGGRIFHAHKNILSARSKVFAAMFEQKTAEKFSNNLDIKDVDPDVFQEVLRYMYTGRMSSGTMDNMAVGVLAVSDKYLLDRLKTECETHLTKTAERCVGSRKFFDSCDRVIALYPAVPDEDPCDRSFW</sequence>
<feature type="domain" description="BTB" evidence="1">
    <location>
        <begin position="142"/>
        <end position="209"/>
    </location>
</feature>
<evidence type="ECO:0000313" key="2">
    <source>
        <dbReference type="EMBL" id="KAK4011442.1"/>
    </source>
</evidence>
<dbReference type="InterPro" id="IPR000210">
    <property type="entry name" value="BTB/POZ_dom"/>
</dbReference>